<dbReference type="InterPro" id="IPR012338">
    <property type="entry name" value="Beta-lactam/transpept-like"/>
</dbReference>
<evidence type="ECO:0000313" key="4">
    <source>
        <dbReference type="Proteomes" id="UP000256220"/>
    </source>
</evidence>
<gene>
    <name evidence="3" type="ORF">BB31_32450</name>
</gene>
<organism evidence="3 4">
    <name type="scientific">Amycolatopsis lurida NRRL 2430</name>
    <dbReference type="NCBI Taxonomy" id="1460371"/>
    <lineage>
        <taxon>Bacteria</taxon>
        <taxon>Bacillati</taxon>
        <taxon>Actinomycetota</taxon>
        <taxon>Actinomycetes</taxon>
        <taxon>Pseudonocardiales</taxon>
        <taxon>Pseudonocardiaceae</taxon>
        <taxon>Amycolatopsis</taxon>
    </lineage>
</organism>
<proteinExistence type="predicted"/>
<dbReference type="AlphaFoldDB" id="A0A2P2FKH2"/>
<dbReference type="Proteomes" id="UP000256220">
    <property type="component" value="Unassembled WGS sequence"/>
</dbReference>
<evidence type="ECO:0000313" key="3">
    <source>
        <dbReference type="EMBL" id="KFU77228.1"/>
    </source>
</evidence>
<comment type="caution">
    <text evidence="3">The sequence shown here is derived from an EMBL/GenBank/DDBJ whole genome shotgun (WGS) entry which is preliminary data.</text>
</comment>
<dbReference type="GO" id="GO:0016787">
    <property type="term" value="F:hydrolase activity"/>
    <property type="evidence" value="ECO:0007669"/>
    <property type="project" value="UniProtKB-KW"/>
</dbReference>
<dbReference type="RefSeq" id="WP_241783936.1">
    <property type="nucleotide sequence ID" value="NZ_JFBM01000035.1"/>
</dbReference>
<reference evidence="3 4" key="1">
    <citation type="journal article" date="2014" name="Genome Announc.">
        <title>Draft Genome Sequence of Amycolatopsis lurida NRRL 2430, Producer of the Glycopeptide Family Antibiotic Ristocetin.</title>
        <authorList>
            <person name="Kwun M.J."/>
            <person name="Hong H.J."/>
        </authorList>
    </citation>
    <scope>NUCLEOTIDE SEQUENCE [LARGE SCALE GENOMIC DNA]</scope>
    <source>
        <strain evidence="3 4">NRRL 2430</strain>
    </source>
</reference>
<dbReference type="InterPro" id="IPR001466">
    <property type="entry name" value="Beta-lactam-related"/>
</dbReference>
<dbReference type="Pfam" id="PF00144">
    <property type="entry name" value="Beta-lactamase"/>
    <property type="match status" value="1"/>
</dbReference>
<dbReference type="PANTHER" id="PTHR43283">
    <property type="entry name" value="BETA-LACTAMASE-RELATED"/>
    <property type="match status" value="1"/>
</dbReference>
<feature type="domain" description="Beta-lactamase-related" evidence="2">
    <location>
        <begin position="54"/>
        <end position="300"/>
    </location>
</feature>
<dbReference type="PANTHER" id="PTHR43283:SF11">
    <property type="entry name" value="BETA-LACTAMASE-RELATED DOMAIN-CONTAINING PROTEIN"/>
    <property type="match status" value="1"/>
</dbReference>
<protein>
    <submittedName>
        <fullName evidence="3">Beta-lactamase</fullName>
    </submittedName>
</protein>
<evidence type="ECO:0000256" key="1">
    <source>
        <dbReference type="ARBA" id="ARBA00022801"/>
    </source>
</evidence>
<keyword evidence="4" id="KW-1185">Reference proteome</keyword>
<keyword evidence="1" id="KW-0378">Hydrolase</keyword>
<dbReference type="EMBL" id="JFBM01000035">
    <property type="protein sequence ID" value="KFU77228.1"/>
    <property type="molecule type" value="Genomic_DNA"/>
</dbReference>
<evidence type="ECO:0000259" key="2">
    <source>
        <dbReference type="Pfam" id="PF00144"/>
    </source>
</evidence>
<dbReference type="SUPFAM" id="SSF56601">
    <property type="entry name" value="beta-lactamase/transpeptidase-like"/>
    <property type="match status" value="1"/>
</dbReference>
<accession>A0A2P2FKH2</accession>
<dbReference type="Gene3D" id="3.40.710.10">
    <property type="entry name" value="DD-peptidase/beta-lactamase superfamily"/>
    <property type="match status" value="1"/>
</dbReference>
<dbReference type="InterPro" id="IPR050789">
    <property type="entry name" value="Diverse_Enzym_Activities"/>
</dbReference>
<sequence length="322" mass="34692">MALDLPAVHAAAAAQAERVTPGIGDMSAYLASQVKERSHREVLGPLRPASGTSGVILHGGERIAAWGDPDTPEMAFSVTKSVVSIVAGVAFDQGLLPDPNRPVADTVDLPELAGASITWHHLLQQISEWDGYLWGKPSWLDGPRRDGTPGSAWEYNDVRVNLLCLALTHLFGRALPSVLDEHVLGPLGASDTWSWHGYRNSLTTIGGETVPVVSGGAHWGGGLWISAADLSLLGLLCLHDGLLSKSWIERSWTPCPLKPDYGYLWWLNPFPSAPPTGRAARGNADQHLLWIDPSRDLVIVSRWGQDVEELVRDVSEAVPVVG</sequence>
<name>A0A2P2FKH2_AMYLU</name>